<evidence type="ECO:0000313" key="1">
    <source>
        <dbReference type="EMBL" id="MFH6984963.1"/>
    </source>
</evidence>
<organism evidence="1 2">
    <name type="scientific">Marinoscillum luteum</name>
    <dbReference type="NCBI Taxonomy" id="861051"/>
    <lineage>
        <taxon>Bacteria</taxon>
        <taxon>Pseudomonadati</taxon>
        <taxon>Bacteroidota</taxon>
        <taxon>Cytophagia</taxon>
        <taxon>Cytophagales</taxon>
        <taxon>Reichenbachiellaceae</taxon>
        <taxon>Marinoscillum</taxon>
    </lineage>
</organism>
<comment type="caution">
    <text evidence="1">The sequence shown here is derived from an EMBL/GenBank/DDBJ whole genome shotgun (WGS) entry which is preliminary data.</text>
</comment>
<reference evidence="1 2" key="1">
    <citation type="journal article" date="2013" name="Int. J. Syst. Evol. Microbiol.">
        <title>Marinoscillum luteum sp. nov., isolated from marine sediment.</title>
        <authorList>
            <person name="Cha I.T."/>
            <person name="Park S.J."/>
            <person name="Kim S.J."/>
            <person name="Kim J.G."/>
            <person name="Jung M.Y."/>
            <person name="Shin K.S."/>
            <person name="Kwon K.K."/>
            <person name="Yang S.H."/>
            <person name="Seo Y.S."/>
            <person name="Rhee S.K."/>
        </authorList>
    </citation>
    <scope>NUCLEOTIDE SEQUENCE [LARGE SCALE GENOMIC DNA]</scope>
    <source>
        <strain evidence="1 2">KCTC 23939</strain>
    </source>
</reference>
<dbReference type="InterPro" id="IPR023614">
    <property type="entry name" value="Porin_dom_sf"/>
</dbReference>
<dbReference type="SUPFAM" id="SSF56935">
    <property type="entry name" value="Porins"/>
    <property type="match status" value="1"/>
</dbReference>
<dbReference type="InterPro" id="IPR010870">
    <property type="entry name" value="Porin_O/P"/>
</dbReference>
<dbReference type="Proteomes" id="UP001610063">
    <property type="component" value="Unassembled WGS sequence"/>
</dbReference>
<name>A0ABW7NBF1_9BACT</name>
<protein>
    <submittedName>
        <fullName evidence="1">Porin</fullName>
    </submittedName>
</protein>
<dbReference type="RefSeq" id="WP_395418399.1">
    <property type="nucleotide sequence ID" value="NZ_JBIPKE010000019.1"/>
</dbReference>
<gene>
    <name evidence="1" type="ORF">ACHKAR_16020</name>
</gene>
<evidence type="ECO:0000313" key="2">
    <source>
        <dbReference type="Proteomes" id="UP001610063"/>
    </source>
</evidence>
<dbReference type="Pfam" id="PF07396">
    <property type="entry name" value="Porin_O_P"/>
    <property type="match status" value="1"/>
</dbReference>
<sequence>MKEKYSMRGVFTIVFFSVCLFYSEYVQAQIPIDASWGKGIRVEAKDSSFSLKLGLRFQTLYEGEKYLESGNWNEQLLIRRYRLKFDGYAFKPNIKYKMELGISNRDTRSGGVDEIGHTANIVLDAVVKWEFTPGVELWVGQTKLPGNRERVVSSQNMQFVDRSLVNSRFNLDRDIGLQLRAVQGSGVVFREAFAISMGEGRGVVVDNPDNGRQYTTRFEVLPMGLFKSKGDYVGADIERQPSPKLAIGVTYDYNKNTPRSRGNLGSFLMDTDNNFIYSDLSTWLVDAVFKYQGLSWNAEYAHRSSSDEVAGFGYGKGFVTALGYVFKSNYEIAGRYTTVEPIGVNSSIGAAEEYTLGFSKYIVGHSLKIQSDVSYMDTTNDYIRFRVQMELAL</sequence>
<keyword evidence="2" id="KW-1185">Reference proteome</keyword>
<proteinExistence type="predicted"/>
<dbReference type="Gene3D" id="2.40.160.10">
    <property type="entry name" value="Porin"/>
    <property type="match status" value="1"/>
</dbReference>
<accession>A0ABW7NBF1</accession>
<dbReference type="EMBL" id="JBIPKE010000019">
    <property type="protein sequence ID" value="MFH6984963.1"/>
    <property type="molecule type" value="Genomic_DNA"/>
</dbReference>